<evidence type="ECO:0000313" key="1">
    <source>
        <dbReference type="EMBL" id="EJN84263.1"/>
    </source>
</evidence>
<dbReference type="Proteomes" id="UP000007814">
    <property type="component" value="Unassembled WGS sequence"/>
</dbReference>
<gene>
    <name evidence="1" type="ORF">HMPREF1129_1938</name>
</gene>
<reference evidence="1 2" key="1">
    <citation type="submission" date="2012-07" db="EMBL/GenBank/DDBJ databases">
        <authorList>
            <person name="Durkin A.S."/>
            <person name="McCorrison J."/>
            <person name="Torralba M."/>
            <person name="Gillis M."/>
            <person name="Methe B."/>
            <person name="Sutton G."/>
            <person name="Nelson K.E."/>
        </authorList>
    </citation>
    <scope>NUCLEOTIDE SEQUENCE [LARGE SCALE GENOMIC DNA]</scope>
    <source>
        <strain evidence="2">ATCC 12104 / DSM 43013 / CCUG 2238 / JCM 8349 / NCTC 10301 / Howell 279</strain>
    </source>
</reference>
<comment type="caution">
    <text evidence="1">The sequence shown here is derived from an EMBL/GenBank/DDBJ whole genome shotgun (WGS) entry which is preliminary data.</text>
</comment>
<sequence>MEGLALMAATGDDDRASAGGRDVVYQVRSAGAQDGLFEQTWCRAGEDDRG</sequence>
<name>J3A9M2_ACTNH</name>
<dbReference type="PATRIC" id="fig|1115803.3.peg.1893"/>
<evidence type="ECO:0000313" key="2">
    <source>
        <dbReference type="Proteomes" id="UP000007814"/>
    </source>
</evidence>
<dbReference type="EMBL" id="ALJK01000157">
    <property type="protein sequence ID" value="EJN84263.1"/>
    <property type="molecule type" value="Genomic_DNA"/>
</dbReference>
<proteinExistence type="predicted"/>
<accession>J3A9M2</accession>
<organism evidence="1 2">
    <name type="scientific">Actinomyces naeslundii (strain ATCC 12104 / DSM 43013 / CCUG 2238 / JCM 8349 / NCTC 10301 / Howell 279)</name>
    <dbReference type="NCBI Taxonomy" id="1115803"/>
    <lineage>
        <taxon>Bacteria</taxon>
        <taxon>Bacillati</taxon>
        <taxon>Actinomycetota</taxon>
        <taxon>Actinomycetes</taxon>
        <taxon>Actinomycetales</taxon>
        <taxon>Actinomycetaceae</taxon>
        <taxon>Actinomyces</taxon>
    </lineage>
</organism>
<protein>
    <submittedName>
        <fullName evidence="1">Uncharacterized protein</fullName>
    </submittedName>
</protein>
<dbReference type="AlphaFoldDB" id="J3A9M2"/>